<dbReference type="AlphaFoldDB" id="E5ADJ2"/>
<dbReference type="GO" id="GO:1990879">
    <property type="term" value="C:CST complex"/>
    <property type="evidence" value="ECO:0007669"/>
    <property type="project" value="InterPro"/>
</dbReference>
<dbReference type="VEuPathDB" id="FungiDB:LEMA_P000680.1"/>
<dbReference type="Gene3D" id="2.40.50.140">
    <property type="entry name" value="Nucleic acid-binding proteins"/>
    <property type="match status" value="1"/>
</dbReference>
<accession>E5ADJ2</accession>
<dbReference type="EMBL" id="FP929139">
    <property type="protein sequence ID" value="CBY01281.1"/>
    <property type="molecule type" value="Genomic_DNA"/>
</dbReference>
<dbReference type="Proteomes" id="UP000002668">
    <property type="component" value="Genome"/>
</dbReference>
<dbReference type="GO" id="GO:0043047">
    <property type="term" value="F:single-stranded telomeric DNA binding"/>
    <property type="evidence" value="ECO:0007669"/>
    <property type="project" value="InterPro"/>
</dbReference>
<reference evidence="2" key="1">
    <citation type="journal article" date="2011" name="Nat. Commun.">
        <title>Effector diversification within compartments of the Leptosphaeria maculans genome affected by Repeat-Induced Point mutations.</title>
        <authorList>
            <person name="Rouxel T."/>
            <person name="Grandaubert J."/>
            <person name="Hane J.K."/>
            <person name="Hoede C."/>
            <person name="van de Wouw A.P."/>
            <person name="Couloux A."/>
            <person name="Dominguez V."/>
            <person name="Anthouard V."/>
            <person name="Bally P."/>
            <person name="Bourras S."/>
            <person name="Cozijnsen A.J."/>
            <person name="Ciuffetti L.M."/>
            <person name="Degrave A."/>
            <person name="Dilmaghani A."/>
            <person name="Duret L."/>
            <person name="Fudal I."/>
            <person name="Goodwin S.B."/>
            <person name="Gout L."/>
            <person name="Glaser N."/>
            <person name="Linglin J."/>
            <person name="Kema G.H.J."/>
            <person name="Lapalu N."/>
            <person name="Lawrence C.B."/>
            <person name="May K."/>
            <person name="Meyer M."/>
            <person name="Ollivier B."/>
            <person name="Poulain J."/>
            <person name="Schoch C.L."/>
            <person name="Simon A."/>
            <person name="Spatafora J.W."/>
            <person name="Stachowiak A."/>
            <person name="Turgeon B.G."/>
            <person name="Tyler B.M."/>
            <person name="Vincent D."/>
            <person name="Weissenbach J."/>
            <person name="Amselem J."/>
            <person name="Quesneville H."/>
            <person name="Oliver R.P."/>
            <person name="Wincker P."/>
            <person name="Balesdent M.-H."/>
            <person name="Howlett B.J."/>
        </authorList>
    </citation>
    <scope>NUCLEOTIDE SEQUENCE [LARGE SCALE GENOMIC DNA]</scope>
    <source>
        <strain evidence="2">JN3 / isolate v23.1.3 / race Av1-4-5-6-7-8</strain>
    </source>
</reference>
<dbReference type="RefSeq" id="XP_003844760.1">
    <property type="nucleotide sequence ID" value="XM_003844712.1"/>
</dbReference>
<dbReference type="GO" id="GO:0016233">
    <property type="term" value="P:telomere capping"/>
    <property type="evidence" value="ECO:0007669"/>
    <property type="project" value="InterPro"/>
</dbReference>
<sequence length="120" mass="13296">MSGPVPSHLVLLADLEKCAPGTKVRFLGCIDDYIVKTAILRLKHGYSPSSRNKVVNVNIEHLLETVKHNEVDVGTWINVLGYVERRQETGIFVQAIAVWDAGNINLNAYVEAVQQRKATA</sequence>
<dbReference type="InterPro" id="IPR024222">
    <property type="entry name" value="Ten1_fungal"/>
</dbReference>
<dbReference type="GeneID" id="13286204"/>
<keyword evidence="2" id="KW-1185">Reference proteome</keyword>
<gene>
    <name evidence="1" type="ORF">LEMA_P000680.1</name>
</gene>
<proteinExistence type="predicted"/>
<protein>
    <recommendedName>
        <fullName evidence="3">CST complex subunit Ten1</fullName>
    </recommendedName>
</protein>
<organism evidence="1 2">
    <name type="scientific">Leptosphaeria maculans (strain JN3 / isolate v23.1.3 / race Av1-4-5-6-7-8)</name>
    <name type="common">Blackleg fungus</name>
    <name type="synonym">Phoma lingam</name>
    <dbReference type="NCBI Taxonomy" id="985895"/>
    <lineage>
        <taxon>Eukaryota</taxon>
        <taxon>Fungi</taxon>
        <taxon>Dikarya</taxon>
        <taxon>Ascomycota</taxon>
        <taxon>Pezizomycotina</taxon>
        <taxon>Dothideomycetes</taxon>
        <taxon>Pleosporomycetidae</taxon>
        <taxon>Pleosporales</taxon>
        <taxon>Pleosporineae</taxon>
        <taxon>Leptosphaeriaceae</taxon>
        <taxon>Plenodomus</taxon>
        <taxon>Plenodomus lingam/Leptosphaeria maculans species complex</taxon>
    </lineage>
</organism>
<dbReference type="OrthoDB" id="5275361at2759"/>
<dbReference type="InterPro" id="IPR012340">
    <property type="entry name" value="NA-bd_OB-fold"/>
</dbReference>
<dbReference type="InParanoid" id="E5ADJ2"/>
<dbReference type="Pfam" id="PF12658">
    <property type="entry name" value="Ten1"/>
    <property type="match status" value="1"/>
</dbReference>
<evidence type="ECO:0000313" key="1">
    <source>
        <dbReference type="EMBL" id="CBY01281.1"/>
    </source>
</evidence>
<evidence type="ECO:0000313" key="2">
    <source>
        <dbReference type="Proteomes" id="UP000002668"/>
    </source>
</evidence>
<dbReference type="OMA" id="GCVTHYT"/>
<dbReference type="HOGENOM" id="CLU_102601_1_0_1"/>
<dbReference type="eggNOG" id="ENOG502SESG">
    <property type="taxonomic scope" value="Eukaryota"/>
</dbReference>
<evidence type="ECO:0008006" key="3">
    <source>
        <dbReference type="Google" id="ProtNLM"/>
    </source>
</evidence>
<name>E5ADJ2_LEPMJ</name>